<sequence length="85" mass="10103">MNDRCTKLKDSLKGEILKNTENECIVRTKNMYEYPLKWTENIYKWDKKTDVVTQVETHYNRSICVIPSKHKLSESTSEICKMITE</sequence>
<protein>
    <submittedName>
        <fullName evidence="1">Uncharacterized protein</fullName>
    </submittedName>
</protein>
<proteinExistence type="predicted"/>
<evidence type="ECO:0000313" key="1">
    <source>
        <dbReference type="EMBL" id="QHT26540.1"/>
    </source>
</evidence>
<dbReference type="EMBL" id="MN739798">
    <property type="protein sequence ID" value="QHT26540.1"/>
    <property type="molecule type" value="Genomic_DNA"/>
</dbReference>
<name>A0A6C0EDJ2_9ZZZZ</name>
<dbReference type="AlphaFoldDB" id="A0A6C0EDJ2"/>
<accession>A0A6C0EDJ2</accession>
<reference evidence="1" key="1">
    <citation type="journal article" date="2020" name="Nature">
        <title>Giant virus diversity and host interactions through global metagenomics.</title>
        <authorList>
            <person name="Schulz F."/>
            <person name="Roux S."/>
            <person name="Paez-Espino D."/>
            <person name="Jungbluth S."/>
            <person name="Walsh D.A."/>
            <person name="Denef V.J."/>
            <person name="McMahon K.D."/>
            <person name="Konstantinidis K.T."/>
            <person name="Eloe-Fadrosh E.A."/>
            <person name="Kyrpides N.C."/>
            <person name="Woyke T."/>
        </authorList>
    </citation>
    <scope>NUCLEOTIDE SEQUENCE</scope>
    <source>
        <strain evidence="1">GVMAG-M-3300023179-27</strain>
    </source>
</reference>
<organism evidence="1">
    <name type="scientific">viral metagenome</name>
    <dbReference type="NCBI Taxonomy" id="1070528"/>
    <lineage>
        <taxon>unclassified sequences</taxon>
        <taxon>metagenomes</taxon>
        <taxon>organismal metagenomes</taxon>
    </lineage>
</organism>